<dbReference type="EMBL" id="JAYMYQ010000006">
    <property type="protein sequence ID" value="KAK7323563.1"/>
    <property type="molecule type" value="Genomic_DNA"/>
</dbReference>
<keyword evidence="1" id="KW-0812">Transmembrane</keyword>
<reference evidence="2 3" key="1">
    <citation type="submission" date="2024-01" db="EMBL/GenBank/DDBJ databases">
        <title>The genomes of 5 underutilized Papilionoideae crops provide insights into root nodulation and disease resistanc.</title>
        <authorList>
            <person name="Jiang F."/>
        </authorList>
    </citation>
    <scope>NUCLEOTIDE SEQUENCE [LARGE SCALE GENOMIC DNA]</scope>
    <source>
        <strain evidence="2">LVBAO_FW01</strain>
        <tissue evidence="2">Leaves</tissue>
    </source>
</reference>
<feature type="transmembrane region" description="Helical" evidence="1">
    <location>
        <begin position="70"/>
        <end position="89"/>
    </location>
</feature>
<keyword evidence="3" id="KW-1185">Reference proteome</keyword>
<keyword evidence="1" id="KW-0472">Membrane</keyword>
<feature type="transmembrane region" description="Helical" evidence="1">
    <location>
        <begin position="21"/>
        <end position="44"/>
    </location>
</feature>
<dbReference type="AlphaFoldDB" id="A0AAN9KWH8"/>
<keyword evidence="1" id="KW-1133">Transmembrane helix</keyword>
<sequence>MRRPKISQLRVSTKDHSNLRSSVLITLYIITPCKFPKILLVPYFSPHHFILGSVQVESIPQSLLSSTQTVLAACLFDMFGAIAGGCIFFRPMCQLKKLVLRVNSWECEGAEEQSYKEVVTVSNLYPTAWKSTRGHRPATYSGLSTSTLSWELVAFLNEAQEMLKTPLRQFDSTIIAMSDGKHCSFEKHLSRSTPEVKPVIVHLNKTLSIGILVPKGARGL</sequence>
<comment type="caution">
    <text evidence="2">The sequence shown here is derived from an EMBL/GenBank/DDBJ whole genome shotgun (WGS) entry which is preliminary data.</text>
</comment>
<evidence type="ECO:0000313" key="2">
    <source>
        <dbReference type="EMBL" id="KAK7323563.1"/>
    </source>
</evidence>
<proteinExistence type="predicted"/>
<gene>
    <name evidence="2" type="ORF">VNO77_27040</name>
</gene>
<protein>
    <submittedName>
        <fullName evidence="2">Uncharacterized protein</fullName>
    </submittedName>
</protein>
<accession>A0AAN9KWH8</accession>
<organism evidence="2 3">
    <name type="scientific">Canavalia gladiata</name>
    <name type="common">Sword bean</name>
    <name type="synonym">Dolichos gladiatus</name>
    <dbReference type="NCBI Taxonomy" id="3824"/>
    <lineage>
        <taxon>Eukaryota</taxon>
        <taxon>Viridiplantae</taxon>
        <taxon>Streptophyta</taxon>
        <taxon>Embryophyta</taxon>
        <taxon>Tracheophyta</taxon>
        <taxon>Spermatophyta</taxon>
        <taxon>Magnoliopsida</taxon>
        <taxon>eudicotyledons</taxon>
        <taxon>Gunneridae</taxon>
        <taxon>Pentapetalae</taxon>
        <taxon>rosids</taxon>
        <taxon>fabids</taxon>
        <taxon>Fabales</taxon>
        <taxon>Fabaceae</taxon>
        <taxon>Papilionoideae</taxon>
        <taxon>50 kb inversion clade</taxon>
        <taxon>NPAAA clade</taxon>
        <taxon>indigoferoid/millettioid clade</taxon>
        <taxon>Phaseoleae</taxon>
        <taxon>Canavalia</taxon>
    </lineage>
</organism>
<dbReference type="Proteomes" id="UP001367508">
    <property type="component" value="Unassembled WGS sequence"/>
</dbReference>
<evidence type="ECO:0000256" key="1">
    <source>
        <dbReference type="SAM" id="Phobius"/>
    </source>
</evidence>
<evidence type="ECO:0000313" key="3">
    <source>
        <dbReference type="Proteomes" id="UP001367508"/>
    </source>
</evidence>
<name>A0AAN9KWH8_CANGL</name>